<evidence type="ECO:0000313" key="1">
    <source>
        <dbReference type="EMBL" id="SNR91341.1"/>
    </source>
</evidence>
<keyword evidence="2" id="KW-1185">Reference proteome</keyword>
<dbReference type="AlphaFoldDB" id="A0A239A7Q8"/>
<organism evidence="1 2">
    <name type="scientific">Anaerovirgula multivorans</name>
    <dbReference type="NCBI Taxonomy" id="312168"/>
    <lineage>
        <taxon>Bacteria</taxon>
        <taxon>Bacillati</taxon>
        <taxon>Bacillota</taxon>
        <taxon>Clostridia</taxon>
        <taxon>Peptostreptococcales</taxon>
        <taxon>Natronincolaceae</taxon>
        <taxon>Anaerovirgula</taxon>
    </lineage>
</organism>
<evidence type="ECO:0000313" key="2">
    <source>
        <dbReference type="Proteomes" id="UP000198304"/>
    </source>
</evidence>
<name>A0A239A7Q8_9FIRM</name>
<accession>A0A239A7Q8</accession>
<dbReference type="OrthoDB" id="2721428at2"/>
<sequence>MTPNEVERLENFLTESFREGIYFRELRLSYEEMEYIKKKYPKANVKKCVTTENSDEKVWWEINLLLSINNQKEFIDIEKSQATAV</sequence>
<dbReference type="Proteomes" id="UP000198304">
    <property type="component" value="Unassembled WGS sequence"/>
</dbReference>
<dbReference type="EMBL" id="FZOJ01000001">
    <property type="protein sequence ID" value="SNR91341.1"/>
    <property type="molecule type" value="Genomic_DNA"/>
</dbReference>
<proteinExistence type="predicted"/>
<protein>
    <submittedName>
        <fullName evidence="1">Uncharacterized protein</fullName>
    </submittedName>
</protein>
<dbReference type="RefSeq" id="WP_089281155.1">
    <property type="nucleotide sequence ID" value="NZ_FZOJ01000001.1"/>
</dbReference>
<gene>
    <name evidence="1" type="ORF">SAMN05446037_1001382</name>
</gene>
<reference evidence="1 2" key="1">
    <citation type="submission" date="2017-06" db="EMBL/GenBank/DDBJ databases">
        <authorList>
            <person name="Kim H.J."/>
            <person name="Triplett B.A."/>
        </authorList>
    </citation>
    <scope>NUCLEOTIDE SEQUENCE [LARGE SCALE GENOMIC DNA]</scope>
    <source>
        <strain evidence="1 2">SCA</strain>
    </source>
</reference>